<evidence type="ECO:0000313" key="2">
    <source>
        <dbReference type="EMBL" id="MBA6149673.1"/>
    </source>
</evidence>
<proteinExistence type="predicted"/>
<dbReference type="EMBL" id="JACGDA010000048">
    <property type="protein sequence ID" value="MBA6149673.1"/>
    <property type="molecule type" value="Genomic_DNA"/>
</dbReference>
<sequence length="100" mass="10916">MSRYRVEVQPLPAQTFSAPLGSNTLTLELQWMARLEVFRVNISTAAGSNLTSGRFLLPGVDLLAGLYPPPKVNYGSLTLEGKQPTPNNLGIDNTLVWSDE</sequence>
<name>A0A7W2LZ13_9PSED</name>
<protein>
    <recommendedName>
        <fullName evidence="1">Cyanophage baseplate Pam3 plug gp18 domain-containing protein</fullName>
    </recommendedName>
</protein>
<accession>A0A7W2LZ13</accession>
<dbReference type="RefSeq" id="WP_182337026.1">
    <property type="nucleotide sequence ID" value="NZ_JACGDA010000048.1"/>
</dbReference>
<comment type="caution">
    <text evidence="2">The sequence shown here is derived from an EMBL/GenBank/DDBJ whole genome shotgun (WGS) entry which is preliminary data.</text>
</comment>
<gene>
    <name evidence="2" type="ORF">H4C15_19530</name>
</gene>
<dbReference type="InterPro" id="IPR054252">
    <property type="entry name" value="Pam3_gp18"/>
</dbReference>
<dbReference type="Pfam" id="PF22479">
    <property type="entry name" value="Pam3_gp18"/>
    <property type="match status" value="1"/>
</dbReference>
<feature type="domain" description="Cyanophage baseplate Pam3 plug gp18" evidence="1">
    <location>
        <begin position="5"/>
        <end position="99"/>
    </location>
</feature>
<dbReference type="AlphaFoldDB" id="A0A7W2LZ13"/>
<dbReference type="Proteomes" id="UP000577346">
    <property type="component" value="Unassembled WGS sequence"/>
</dbReference>
<evidence type="ECO:0000313" key="3">
    <source>
        <dbReference type="Proteomes" id="UP000577346"/>
    </source>
</evidence>
<evidence type="ECO:0000259" key="1">
    <source>
        <dbReference type="Pfam" id="PF22479"/>
    </source>
</evidence>
<organism evidence="2 3">
    <name type="scientific">Pseudomonas juntendi</name>
    <dbReference type="NCBI Taxonomy" id="2666183"/>
    <lineage>
        <taxon>Bacteria</taxon>
        <taxon>Pseudomonadati</taxon>
        <taxon>Pseudomonadota</taxon>
        <taxon>Gammaproteobacteria</taxon>
        <taxon>Pseudomonadales</taxon>
        <taxon>Pseudomonadaceae</taxon>
        <taxon>Pseudomonas</taxon>
    </lineage>
</organism>
<reference evidence="2 3" key="1">
    <citation type="submission" date="2020-07" db="EMBL/GenBank/DDBJ databases">
        <title>Diversity of carbapenemase encoding genes among Pseudomonas putida group clinical isolates in a tertiary Brazilian hospital.</title>
        <authorList>
            <person name="Alberto-Lei F."/>
            <person name="Nodari C.S."/>
            <person name="Streling A.P."/>
            <person name="Paulino J.T."/>
            <person name="Bessa-Neto F.O."/>
            <person name="Cayo R."/>
            <person name="Gales A.C."/>
        </authorList>
    </citation>
    <scope>NUCLEOTIDE SEQUENCE [LARGE SCALE GENOMIC DNA]</scope>
    <source>
        <strain evidence="2 3">11213</strain>
    </source>
</reference>